<evidence type="ECO:0000313" key="3">
    <source>
        <dbReference type="EMBL" id="PCH44412.1"/>
    </source>
</evidence>
<dbReference type="AlphaFoldDB" id="A0A2H3JQG9"/>
<proteinExistence type="predicted"/>
<accession>A0A2H3JQG9</accession>
<keyword evidence="4" id="KW-1185">Reference proteome</keyword>
<gene>
    <name evidence="3" type="ORF">WOLCODRAFT_165126</name>
</gene>
<protein>
    <submittedName>
        <fullName evidence="3">Uncharacterized protein</fullName>
    </submittedName>
</protein>
<sequence>MASGRKRRTTLPATAKARGGVVSRPVRKSDDGSELIRTSPRHRAIELLRLGRARVGACMIFVLIVHGPLLRDLSRRRLALMPSGGCVSARAAVELARILTCNEGGPGLATRIPVRTVSAGSSRRRIYDSGFSSYTAPRVAEPGFLLLHGF</sequence>
<keyword evidence="2" id="KW-0472">Membrane</keyword>
<dbReference type="Proteomes" id="UP000218811">
    <property type="component" value="Unassembled WGS sequence"/>
</dbReference>
<reference evidence="3 4" key="1">
    <citation type="journal article" date="2012" name="Science">
        <title>The Paleozoic origin of enzymatic lignin decomposition reconstructed from 31 fungal genomes.</title>
        <authorList>
            <person name="Floudas D."/>
            <person name="Binder M."/>
            <person name="Riley R."/>
            <person name="Barry K."/>
            <person name="Blanchette R.A."/>
            <person name="Henrissat B."/>
            <person name="Martinez A.T."/>
            <person name="Otillar R."/>
            <person name="Spatafora J.W."/>
            <person name="Yadav J.S."/>
            <person name="Aerts A."/>
            <person name="Benoit I."/>
            <person name="Boyd A."/>
            <person name="Carlson A."/>
            <person name="Copeland A."/>
            <person name="Coutinho P.M."/>
            <person name="de Vries R.P."/>
            <person name="Ferreira P."/>
            <person name="Findley K."/>
            <person name="Foster B."/>
            <person name="Gaskell J."/>
            <person name="Glotzer D."/>
            <person name="Gorecki P."/>
            <person name="Heitman J."/>
            <person name="Hesse C."/>
            <person name="Hori C."/>
            <person name="Igarashi K."/>
            <person name="Jurgens J.A."/>
            <person name="Kallen N."/>
            <person name="Kersten P."/>
            <person name="Kohler A."/>
            <person name="Kuees U."/>
            <person name="Kumar T.K.A."/>
            <person name="Kuo A."/>
            <person name="LaButti K."/>
            <person name="Larrondo L.F."/>
            <person name="Lindquist E."/>
            <person name="Ling A."/>
            <person name="Lombard V."/>
            <person name="Lucas S."/>
            <person name="Lundell T."/>
            <person name="Martin R."/>
            <person name="McLaughlin D.J."/>
            <person name="Morgenstern I."/>
            <person name="Morin E."/>
            <person name="Murat C."/>
            <person name="Nagy L.G."/>
            <person name="Nolan M."/>
            <person name="Ohm R.A."/>
            <person name="Patyshakuliyeva A."/>
            <person name="Rokas A."/>
            <person name="Ruiz-Duenas F.J."/>
            <person name="Sabat G."/>
            <person name="Salamov A."/>
            <person name="Samejima M."/>
            <person name="Schmutz J."/>
            <person name="Slot J.C."/>
            <person name="St John F."/>
            <person name="Stenlid J."/>
            <person name="Sun H."/>
            <person name="Sun S."/>
            <person name="Syed K."/>
            <person name="Tsang A."/>
            <person name="Wiebenga A."/>
            <person name="Young D."/>
            <person name="Pisabarro A."/>
            <person name="Eastwood D.C."/>
            <person name="Martin F."/>
            <person name="Cullen D."/>
            <person name="Grigoriev I.V."/>
            <person name="Hibbett D.S."/>
        </authorList>
    </citation>
    <scope>NUCLEOTIDE SEQUENCE [LARGE SCALE GENOMIC DNA]</scope>
    <source>
        <strain evidence="3 4">MD-104</strain>
    </source>
</reference>
<dbReference type="EMBL" id="KB468157">
    <property type="protein sequence ID" value="PCH44412.1"/>
    <property type="molecule type" value="Genomic_DNA"/>
</dbReference>
<name>A0A2H3JQG9_WOLCO</name>
<evidence type="ECO:0000256" key="2">
    <source>
        <dbReference type="SAM" id="Phobius"/>
    </source>
</evidence>
<evidence type="ECO:0000256" key="1">
    <source>
        <dbReference type="SAM" id="MobiDB-lite"/>
    </source>
</evidence>
<keyword evidence="2" id="KW-1133">Transmembrane helix</keyword>
<feature type="region of interest" description="Disordered" evidence="1">
    <location>
        <begin position="1"/>
        <end position="34"/>
    </location>
</feature>
<organism evidence="3 4">
    <name type="scientific">Wolfiporia cocos (strain MD-104)</name>
    <name type="common">Brown rot fungus</name>
    <dbReference type="NCBI Taxonomy" id="742152"/>
    <lineage>
        <taxon>Eukaryota</taxon>
        <taxon>Fungi</taxon>
        <taxon>Dikarya</taxon>
        <taxon>Basidiomycota</taxon>
        <taxon>Agaricomycotina</taxon>
        <taxon>Agaricomycetes</taxon>
        <taxon>Polyporales</taxon>
        <taxon>Phaeolaceae</taxon>
        <taxon>Wolfiporia</taxon>
    </lineage>
</organism>
<keyword evidence="2" id="KW-0812">Transmembrane</keyword>
<evidence type="ECO:0000313" key="4">
    <source>
        <dbReference type="Proteomes" id="UP000218811"/>
    </source>
</evidence>
<feature type="transmembrane region" description="Helical" evidence="2">
    <location>
        <begin position="51"/>
        <end position="70"/>
    </location>
</feature>